<evidence type="ECO:0000313" key="3">
    <source>
        <dbReference type="Proteomes" id="UP001275932"/>
    </source>
</evidence>
<dbReference type="Pfam" id="PF03886">
    <property type="entry name" value="ABC_trans_aux"/>
    <property type="match status" value="1"/>
</dbReference>
<dbReference type="SUPFAM" id="SSF159594">
    <property type="entry name" value="XCC0632-like"/>
    <property type="match status" value="1"/>
</dbReference>
<organism evidence="2 3">
    <name type="scientific">Intestinicryptomonas porci</name>
    <dbReference type="NCBI Taxonomy" id="2926320"/>
    <lineage>
        <taxon>Bacteria</taxon>
        <taxon>Pseudomonadati</taxon>
        <taxon>Verrucomicrobiota</taxon>
        <taxon>Opitutia</taxon>
        <taxon>Opitutales</taxon>
        <taxon>Intestinicryptomonaceae</taxon>
        <taxon>Intestinicryptomonas</taxon>
    </lineage>
</organism>
<protein>
    <submittedName>
        <fullName evidence="2">PqiC family protein</fullName>
    </submittedName>
</protein>
<sequence>MKKNFFKLILPAIAAALLSSCIGLKIDRPKDNTNYHVLPPAQTSEKAEGLKEVCVNVFEVRIPSYMARSQIVHAGKNSSVIFMADSDLWAEPVQNAATRSVVCFLSEMTNSNNIHSSLVSSSGKNSVALKINILECIGELNGKLNFKAQYSISNSEKNVSEFFAFSTDAGAAYSEYVCAISKALESLSLDICKKMSDFNK</sequence>
<gene>
    <name evidence="2" type="ORF">MOX91_00550</name>
</gene>
<evidence type="ECO:0000259" key="1">
    <source>
        <dbReference type="Pfam" id="PF03886"/>
    </source>
</evidence>
<accession>A0ABU4WDN7</accession>
<name>A0ABU4WDN7_9BACT</name>
<evidence type="ECO:0000313" key="2">
    <source>
        <dbReference type="EMBL" id="MDX8414675.1"/>
    </source>
</evidence>
<dbReference type="RefSeq" id="WP_370396125.1">
    <property type="nucleotide sequence ID" value="NZ_JALBUT010000001.1"/>
</dbReference>
<proteinExistence type="predicted"/>
<comment type="caution">
    <text evidence="2">The sequence shown here is derived from an EMBL/GenBank/DDBJ whole genome shotgun (WGS) entry which is preliminary data.</text>
</comment>
<reference evidence="2 3" key="1">
    <citation type="submission" date="2022-03" db="EMBL/GenBank/DDBJ databases">
        <title>Novel taxa within the pig intestine.</title>
        <authorList>
            <person name="Wylensek D."/>
            <person name="Bishof K."/>
            <person name="Afrizal A."/>
            <person name="Clavel T."/>
        </authorList>
    </citation>
    <scope>NUCLEOTIDE SEQUENCE [LARGE SCALE GENOMIC DNA]</scope>
    <source>
        <strain evidence="2 3">CLA-KB-P66</strain>
    </source>
</reference>
<dbReference type="Gene3D" id="3.40.50.10610">
    <property type="entry name" value="ABC-type transport auxiliary lipoprotein component"/>
    <property type="match status" value="1"/>
</dbReference>
<feature type="domain" description="ABC-type transport auxiliary lipoprotein component" evidence="1">
    <location>
        <begin position="38"/>
        <end position="191"/>
    </location>
</feature>
<dbReference type="Proteomes" id="UP001275932">
    <property type="component" value="Unassembled WGS sequence"/>
</dbReference>
<dbReference type="EMBL" id="JALBUT010000001">
    <property type="protein sequence ID" value="MDX8414675.1"/>
    <property type="molecule type" value="Genomic_DNA"/>
</dbReference>
<keyword evidence="3" id="KW-1185">Reference proteome</keyword>
<dbReference type="PROSITE" id="PS51257">
    <property type="entry name" value="PROKAR_LIPOPROTEIN"/>
    <property type="match status" value="1"/>
</dbReference>
<dbReference type="InterPro" id="IPR005586">
    <property type="entry name" value="ABC_trans_aux"/>
</dbReference>